<dbReference type="InterPro" id="IPR010998">
    <property type="entry name" value="Integrase_recombinase_N"/>
</dbReference>
<dbReference type="Pfam" id="PF00589">
    <property type="entry name" value="Phage_integrase"/>
    <property type="match status" value="1"/>
</dbReference>
<proteinExistence type="inferred from homology"/>
<name>A0ABX3EY03_9BACL</name>
<dbReference type="InterPro" id="IPR002104">
    <property type="entry name" value="Integrase_catalytic"/>
</dbReference>
<keyword evidence="6" id="KW-1185">Reference proteome</keyword>
<dbReference type="SUPFAM" id="SSF56349">
    <property type="entry name" value="DNA breaking-rejoining enzymes"/>
    <property type="match status" value="1"/>
</dbReference>
<protein>
    <recommendedName>
        <fullName evidence="4">Tyr recombinase domain-containing protein</fullName>
    </recommendedName>
</protein>
<dbReference type="PANTHER" id="PTHR30349">
    <property type="entry name" value="PHAGE INTEGRASE-RELATED"/>
    <property type="match status" value="1"/>
</dbReference>
<sequence length="410" mass="46804">MPANNKQGYKWRLVIEGPPDPVTNVRTQIPRVRDTIAEVKKACQEEYDRLAGGINVKKAKKVTVSEAAAEWRKKYIKTIDKDATLAIRDKSIKIINRYIGKLPIATLTKKQYQGMLDTMATVGYKVKDKENPGQFVYKPYAVNSIKTTHTAAGMILEWAVKEGLRKDDPSEGAVIKEKALTVEEIEEEDLEASYLERHELESFLNAVVNHGLERDLETFYFLAFTGLRSGELCALKWADINFDTTMIRVTKTLYSPNNNMKNYELTPPKTTGSIRSLNLDLAIINLLKSYQEQQTGIHEKYKAQFDDHHSKNFVLCRPNGYPYNPTNVLNRMDRILEYTNITKHATPHIFRHTHISMLAEAGVDIANIMKRVGHDDAKTTTKIYLHVTNKMKQDDANKVNIQYGDLLKLK</sequence>
<evidence type="ECO:0000256" key="2">
    <source>
        <dbReference type="ARBA" id="ARBA00023125"/>
    </source>
</evidence>
<organism evidence="5 6">
    <name type="scientific">Paenibacillus helianthi</name>
    <dbReference type="NCBI Taxonomy" id="1349432"/>
    <lineage>
        <taxon>Bacteria</taxon>
        <taxon>Bacillati</taxon>
        <taxon>Bacillota</taxon>
        <taxon>Bacilli</taxon>
        <taxon>Bacillales</taxon>
        <taxon>Paenibacillaceae</taxon>
        <taxon>Paenibacillus</taxon>
    </lineage>
</organism>
<dbReference type="Gene3D" id="1.10.443.10">
    <property type="entry name" value="Intergrase catalytic core"/>
    <property type="match status" value="1"/>
</dbReference>
<dbReference type="PANTHER" id="PTHR30349:SF41">
    <property type="entry name" value="INTEGRASE_RECOMBINASE PROTEIN MJ0367-RELATED"/>
    <property type="match status" value="1"/>
</dbReference>
<evidence type="ECO:0000313" key="6">
    <source>
        <dbReference type="Proteomes" id="UP000186058"/>
    </source>
</evidence>
<dbReference type="Proteomes" id="UP000186058">
    <property type="component" value="Unassembled WGS sequence"/>
</dbReference>
<dbReference type="InterPro" id="IPR011010">
    <property type="entry name" value="DNA_brk_join_enz"/>
</dbReference>
<dbReference type="PROSITE" id="PS51898">
    <property type="entry name" value="TYR_RECOMBINASE"/>
    <property type="match status" value="1"/>
</dbReference>
<keyword evidence="3" id="KW-0233">DNA recombination</keyword>
<gene>
    <name evidence="5" type="ORF">A3844_01950</name>
</gene>
<evidence type="ECO:0000256" key="3">
    <source>
        <dbReference type="ARBA" id="ARBA00023172"/>
    </source>
</evidence>
<dbReference type="InterPro" id="IPR013762">
    <property type="entry name" value="Integrase-like_cat_sf"/>
</dbReference>
<comment type="similarity">
    <text evidence="1">Belongs to the 'phage' integrase family.</text>
</comment>
<dbReference type="CDD" id="cd01189">
    <property type="entry name" value="INT_ICEBs1_C_like"/>
    <property type="match status" value="1"/>
</dbReference>
<dbReference type="Gene3D" id="1.10.150.130">
    <property type="match status" value="1"/>
</dbReference>
<accession>A0ABX3EY03</accession>
<dbReference type="InterPro" id="IPR050090">
    <property type="entry name" value="Tyrosine_recombinase_XerCD"/>
</dbReference>
<evidence type="ECO:0000313" key="5">
    <source>
        <dbReference type="EMBL" id="OKP92104.1"/>
    </source>
</evidence>
<reference evidence="5 6" key="1">
    <citation type="submission" date="2016-03" db="EMBL/GenBank/DDBJ databases">
        <authorList>
            <person name="Sant'Anna F.H."/>
            <person name="Ambrosini A."/>
            <person name="Souza R."/>
            <person name="Bach E."/>
            <person name="Fernandes G."/>
            <person name="Balsanelli E."/>
            <person name="Baura V.A."/>
            <person name="Souza E.M."/>
            <person name="Passaglia L."/>
        </authorList>
    </citation>
    <scope>NUCLEOTIDE SEQUENCE [LARGE SCALE GENOMIC DNA]</scope>
    <source>
        <strain evidence="5 6">P26E</strain>
    </source>
</reference>
<feature type="domain" description="Tyr recombinase" evidence="4">
    <location>
        <begin position="190"/>
        <end position="397"/>
    </location>
</feature>
<dbReference type="EMBL" id="LVWI01000001">
    <property type="protein sequence ID" value="OKP92104.1"/>
    <property type="molecule type" value="Genomic_DNA"/>
</dbReference>
<evidence type="ECO:0000256" key="1">
    <source>
        <dbReference type="ARBA" id="ARBA00008857"/>
    </source>
</evidence>
<comment type="caution">
    <text evidence="5">The sequence shown here is derived from an EMBL/GenBank/DDBJ whole genome shotgun (WGS) entry which is preliminary data.</text>
</comment>
<keyword evidence="2" id="KW-0238">DNA-binding</keyword>
<evidence type="ECO:0000259" key="4">
    <source>
        <dbReference type="PROSITE" id="PS51898"/>
    </source>
</evidence>